<evidence type="ECO:0000313" key="1">
    <source>
        <dbReference type="EMBL" id="GAG30316.1"/>
    </source>
</evidence>
<dbReference type="EMBL" id="BARS01047861">
    <property type="protein sequence ID" value="GAG30316.1"/>
    <property type="molecule type" value="Genomic_DNA"/>
</dbReference>
<name>X0Y038_9ZZZZ</name>
<reference evidence="1" key="1">
    <citation type="journal article" date="2014" name="Front. Microbiol.">
        <title>High frequency of phylogenetically diverse reductive dehalogenase-homologous genes in deep subseafloor sedimentary metagenomes.</title>
        <authorList>
            <person name="Kawai M."/>
            <person name="Futagami T."/>
            <person name="Toyoda A."/>
            <person name="Takaki Y."/>
            <person name="Nishi S."/>
            <person name="Hori S."/>
            <person name="Arai W."/>
            <person name="Tsubouchi T."/>
            <person name="Morono Y."/>
            <person name="Uchiyama I."/>
            <person name="Ito T."/>
            <person name="Fujiyama A."/>
            <person name="Inagaki F."/>
            <person name="Takami H."/>
        </authorList>
    </citation>
    <scope>NUCLEOTIDE SEQUENCE</scope>
    <source>
        <strain evidence="1">Expedition CK06-06</strain>
    </source>
</reference>
<sequence length="80" mass="9670">SFVLVEEEREVIRDYIENLPERMPGRVRRMRHWLFKTDLEEMESDIKLLRVLKELEVPIGRTKGEGWSDQRGKFVVRARD</sequence>
<proteinExistence type="predicted"/>
<organism evidence="1">
    <name type="scientific">marine sediment metagenome</name>
    <dbReference type="NCBI Taxonomy" id="412755"/>
    <lineage>
        <taxon>unclassified sequences</taxon>
        <taxon>metagenomes</taxon>
        <taxon>ecological metagenomes</taxon>
    </lineage>
</organism>
<feature type="non-terminal residue" evidence="1">
    <location>
        <position position="1"/>
    </location>
</feature>
<comment type="caution">
    <text evidence="1">The sequence shown here is derived from an EMBL/GenBank/DDBJ whole genome shotgun (WGS) entry which is preliminary data.</text>
</comment>
<gene>
    <name evidence="1" type="ORF">S01H1_71829</name>
</gene>
<accession>X0Y038</accession>
<dbReference type="AlphaFoldDB" id="X0Y038"/>
<protein>
    <submittedName>
        <fullName evidence="1">Uncharacterized protein</fullName>
    </submittedName>
</protein>